<dbReference type="Proteomes" id="UP001165041">
    <property type="component" value="Unassembled WGS sequence"/>
</dbReference>
<comment type="caution">
    <text evidence="1">The sequence shown here is derived from an EMBL/GenBank/DDBJ whole genome shotgun (WGS) entry which is preliminary data.</text>
</comment>
<dbReference type="AlphaFoldDB" id="A0A9W6QCQ6"/>
<dbReference type="RefSeq" id="WP_285739376.1">
    <property type="nucleotide sequence ID" value="NZ_BSSA01000027.1"/>
</dbReference>
<evidence type="ECO:0000313" key="1">
    <source>
        <dbReference type="EMBL" id="GLW73754.1"/>
    </source>
</evidence>
<dbReference type="EMBL" id="BSSA01000027">
    <property type="protein sequence ID" value="GLW73754.1"/>
    <property type="molecule type" value="Genomic_DNA"/>
</dbReference>
<evidence type="ECO:0000313" key="2">
    <source>
        <dbReference type="Proteomes" id="UP001165041"/>
    </source>
</evidence>
<name>A0A9W6QCQ6_9ACTN</name>
<proteinExistence type="predicted"/>
<gene>
    <name evidence="1" type="ORF">Kpho02_60520</name>
</gene>
<accession>A0A9W6QCQ6</accession>
<organism evidence="1 2">
    <name type="scientific">Kitasatospora phosalacinea</name>
    <dbReference type="NCBI Taxonomy" id="2065"/>
    <lineage>
        <taxon>Bacteria</taxon>
        <taxon>Bacillati</taxon>
        <taxon>Actinomycetota</taxon>
        <taxon>Actinomycetes</taxon>
        <taxon>Kitasatosporales</taxon>
        <taxon>Streptomycetaceae</taxon>
        <taxon>Kitasatospora</taxon>
    </lineage>
</organism>
<sequence length="94" mass="9188">MEVASGAAVVPGGDGAALDSLHRSRLLADAVICPAYGPGGTETLPELTGTEQVAAVAVCALAAAMPGTVLGYCPPELEALSGALEAAVRLGRSN</sequence>
<protein>
    <submittedName>
        <fullName evidence="1">Uncharacterized protein</fullName>
    </submittedName>
</protein>
<reference evidence="1" key="1">
    <citation type="submission" date="2023-02" db="EMBL/GenBank/DDBJ databases">
        <title>Kitasatospora phosalacinea NBRC 14627.</title>
        <authorList>
            <person name="Ichikawa N."/>
            <person name="Sato H."/>
            <person name="Tonouchi N."/>
        </authorList>
    </citation>
    <scope>NUCLEOTIDE SEQUENCE</scope>
    <source>
        <strain evidence="1">NBRC 14627</strain>
    </source>
</reference>